<evidence type="ECO:0000256" key="14">
    <source>
        <dbReference type="ARBA" id="ARBA00022859"/>
    </source>
</evidence>
<evidence type="ECO:0000256" key="13">
    <source>
        <dbReference type="ARBA" id="ARBA00022852"/>
    </source>
</evidence>
<dbReference type="GO" id="GO:0045087">
    <property type="term" value="P:innate immune response"/>
    <property type="evidence" value="ECO:0007669"/>
    <property type="project" value="UniProtKB-KW"/>
</dbReference>
<dbReference type="Gene3D" id="2.20.100.10">
    <property type="entry name" value="Thrombospondin type-1 (TSP1) repeat"/>
    <property type="match status" value="3"/>
</dbReference>
<dbReference type="InterPro" id="IPR001862">
    <property type="entry name" value="MAC_perforin"/>
</dbReference>
<dbReference type="InterPro" id="IPR002172">
    <property type="entry name" value="LDrepeatLR_classA_rpt"/>
</dbReference>
<feature type="disulfide bond" evidence="21">
    <location>
        <begin position="147"/>
        <end position="165"/>
    </location>
</feature>
<dbReference type="Gene3D" id="4.10.400.10">
    <property type="entry name" value="Low-density Lipoprotein Receptor"/>
    <property type="match status" value="1"/>
</dbReference>
<dbReference type="Pfam" id="PF01823">
    <property type="entry name" value="MACPF"/>
    <property type="match status" value="1"/>
</dbReference>
<evidence type="ECO:0000256" key="1">
    <source>
        <dbReference type="ARBA" id="ARBA00004276"/>
    </source>
</evidence>
<proteinExistence type="inferred from homology"/>
<keyword evidence="4" id="KW-1134">Transmembrane beta strand</keyword>
<name>A0A8C6U7J1_9GOBI</name>
<dbReference type="InterPro" id="IPR020864">
    <property type="entry name" value="MACPF"/>
</dbReference>
<evidence type="ECO:0000256" key="12">
    <source>
        <dbReference type="ARBA" id="ARBA00022737"/>
    </source>
</evidence>
<dbReference type="SUPFAM" id="SSF57535">
    <property type="entry name" value="Complement control module/SCR domain"/>
    <property type="match status" value="1"/>
</dbReference>
<dbReference type="SMART" id="SM00032">
    <property type="entry name" value="CCP"/>
    <property type="match status" value="2"/>
</dbReference>
<dbReference type="GO" id="GO:0005576">
    <property type="term" value="C:extracellular region"/>
    <property type="evidence" value="ECO:0007669"/>
    <property type="project" value="UniProtKB-SubCell"/>
</dbReference>
<keyword evidence="10" id="KW-0812">Transmembrane</keyword>
<keyword evidence="5" id="KW-0964">Secreted</keyword>
<feature type="signal peptide" evidence="23">
    <location>
        <begin position="1"/>
        <end position="22"/>
    </location>
</feature>
<evidence type="ECO:0000256" key="21">
    <source>
        <dbReference type="PROSITE-ProRule" id="PRU00124"/>
    </source>
</evidence>
<evidence type="ECO:0000313" key="25">
    <source>
        <dbReference type="Ensembl" id="ENSNMLP00000028760.1"/>
    </source>
</evidence>
<feature type="domain" description="Sushi" evidence="24">
    <location>
        <begin position="607"/>
        <end position="670"/>
    </location>
</feature>
<dbReference type="InterPro" id="IPR048831">
    <property type="entry name" value="C8A_B_C6_EGF-like"/>
</dbReference>
<dbReference type="InterPro" id="IPR003884">
    <property type="entry name" value="FacI_MAC"/>
</dbReference>
<dbReference type="PROSITE" id="PS50068">
    <property type="entry name" value="LDLRA_2"/>
    <property type="match status" value="1"/>
</dbReference>
<evidence type="ECO:0000256" key="15">
    <source>
        <dbReference type="ARBA" id="ARBA00022875"/>
    </source>
</evidence>
<reference evidence="25" key="1">
    <citation type="submission" date="2025-08" db="UniProtKB">
        <authorList>
            <consortium name="Ensembl"/>
        </authorList>
    </citation>
    <scope>IDENTIFICATION</scope>
</reference>
<evidence type="ECO:0000256" key="16">
    <source>
        <dbReference type="ARBA" id="ARBA00023058"/>
    </source>
</evidence>
<keyword evidence="9 22" id="KW-0768">Sushi</keyword>
<dbReference type="GO" id="GO:0006958">
    <property type="term" value="P:complement activation, classical pathway"/>
    <property type="evidence" value="ECO:0007669"/>
    <property type="project" value="UniProtKB-KW"/>
</dbReference>
<keyword evidence="17" id="KW-0472">Membrane</keyword>
<dbReference type="PROSITE" id="PS50923">
    <property type="entry name" value="SUSHI"/>
    <property type="match status" value="2"/>
</dbReference>
<organism evidence="25 26">
    <name type="scientific">Neogobius melanostomus</name>
    <name type="common">round goby</name>
    <dbReference type="NCBI Taxonomy" id="47308"/>
    <lineage>
        <taxon>Eukaryota</taxon>
        <taxon>Metazoa</taxon>
        <taxon>Chordata</taxon>
        <taxon>Craniata</taxon>
        <taxon>Vertebrata</taxon>
        <taxon>Euteleostomi</taxon>
        <taxon>Actinopterygii</taxon>
        <taxon>Neopterygii</taxon>
        <taxon>Teleostei</taxon>
        <taxon>Neoteleostei</taxon>
        <taxon>Acanthomorphata</taxon>
        <taxon>Gobiaria</taxon>
        <taxon>Gobiiformes</taxon>
        <taxon>Gobioidei</taxon>
        <taxon>Gobiidae</taxon>
        <taxon>Benthophilinae</taxon>
        <taxon>Neogobiini</taxon>
        <taxon>Neogobius</taxon>
    </lineage>
</organism>
<evidence type="ECO:0000256" key="18">
    <source>
        <dbReference type="ARBA" id="ARBA00023157"/>
    </source>
</evidence>
<reference evidence="25" key="2">
    <citation type="submission" date="2025-09" db="UniProtKB">
        <authorList>
            <consortium name="Ensembl"/>
        </authorList>
    </citation>
    <scope>IDENTIFICATION</scope>
</reference>
<feature type="domain" description="Sushi" evidence="24">
    <location>
        <begin position="547"/>
        <end position="606"/>
    </location>
</feature>
<keyword evidence="13" id="KW-0204">Cytolysis</keyword>
<keyword evidence="12" id="KW-0677">Repeat</keyword>
<dbReference type="GO" id="GO:0005579">
    <property type="term" value="C:membrane attack complex"/>
    <property type="evidence" value="ECO:0007669"/>
    <property type="project" value="UniProtKB-KW"/>
</dbReference>
<dbReference type="Pfam" id="PF00090">
    <property type="entry name" value="TSP_1"/>
    <property type="match status" value="3"/>
</dbReference>
<dbReference type="PROSITE" id="PS50092">
    <property type="entry name" value="TSP1"/>
    <property type="match status" value="3"/>
</dbReference>
<evidence type="ECO:0000256" key="8">
    <source>
        <dbReference type="ARBA" id="ARBA00022588"/>
    </source>
</evidence>
<keyword evidence="7" id="KW-1052">Target cell membrane</keyword>
<evidence type="ECO:0000256" key="19">
    <source>
        <dbReference type="ARBA" id="ARBA00023180"/>
    </source>
</evidence>
<comment type="similarity">
    <text evidence="3">Belongs to the complement C6/C7/C8/C9 family.</text>
</comment>
<dbReference type="Pfam" id="PF00084">
    <property type="entry name" value="Sushi"/>
    <property type="match status" value="1"/>
</dbReference>
<evidence type="ECO:0000256" key="9">
    <source>
        <dbReference type="ARBA" id="ARBA00022659"/>
    </source>
</evidence>
<keyword evidence="8" id="KW-0399">Innate immunity</keyword>
<evidence type="ECO:0000256" key="11">
    <source>
        <dbReference type="ARBA" id="ARBA00022729"/>
    </source>
</evidence>
<dbReference type="PANTHER" id="PTHR45742:SF4">
    <property type="entry name" value="COMPLEMENT COMPONENT C6"/>
    <property type="match status" value="1"/>
</dbReference>
<keyword evidence="19" id="KW-0325">Glycoprotein</keyword>
<dbReference type="PROSITE" id="PS01209">
    <property type="entry name" value="LDLRA_1"/>
    <property type="match status" value="1"/>
</dbReference>
<dbReference type="Pfam" id="PF21195">
    <property type="entry name" value="EGF_C8A_B_C6"/>
    <property type="match status" value="1"/>
</dbReference>
<dbReference type="PRINTS" id="PR00764">
    <property type="entry name" value="COMPLEMENTC9"/>
</dbReference>
<feature type="disulfide bond" evidence="22">
    <location>
        <begin position="577"/>
        <end position="604"/>
    </location>
</feature>
<dbReference type="InterPro" id="IPR036055">
    <property type="entry name" value="LDL_receptor-like_sf"/>
</dbReference>
<keyword evidence="11 23" id="KW-0732">Signal</keyword>
<feature type="disulfide bond" evidence="21">
    <location>
        <begin position="159"/>
        <end position="174"/>
    </location>
</feature>
<sequence>MTSCGRWLLLLALSVCLSLSEACFCEKYPWGQWSACSRTCNYGTHTRQRIIVVDEYYWKYSCQQLCALTETGACNQKACPINCELTDYSAWSECSPCAKKQLRTRSVQIPAQFGGSPCSEELVEERPCHPAKECKLPPINCREKFECDNGRCITPTLRCNSQDDCGDNSDERDCTSFTSVCPHQNLRTVPGADLIANGWDALGETSRGNVLDNTFMGPECEIRRPPETLLYHRMSHNFKSFEILARPVLTRSHNWLMSSRFFRVHQILKVANFSLRESTDLVLSPPFLQFLHALPLHRFGTHYFDSGVVGGHYDLVYQFSQETLTASGTSEETFKGCVGKETFFTAIIYSQYSSVTRCRDERTTETTKAFIVSRHNKLFWKITGNIVLWCASAAPLVELVRGLPCAVTKRRHLRRALLQYLDEFDPCMCAPCPNNGRPALDGTQCVCVCQTGTYGDNCELRAPGFTSEAVDGSWSCWGSWSNCRASMSRRRFRTCNNPAPLRGGRPCPGPTQQDEPCFISIFEKQETCDDDDADTRGWINELPPGFKGCLRPKRPDNGFLRKSKQYYEQGEDEEFICFTGFELEGYQFFSCRKDGTWGQLMGRCVRQTCLPPDVSNEMVLFPNKQQYRVGESLGFNCLTPGLRPMPGGFYQCMPSLSWEPALPKDLRCTNESPFVPEIRCGPGQIMQGGRCVCRERQSCTAYEASLCVLNTQVDVSVHMSLCAFSVGRCHGDPLFYIAEGKCDNLDQNKLDWARFRAKMAAKSSIHQSCDLDTCYDWEKCSASKRCQCKSLGECPKDAARAFCVTITVIQMTQSVSLCALGPCACVRCYKMKC</sequence>
<dbReference type="Pfam" id="PF00057">
    <property type="entry name" value="Ldl_recept_a"/>
    <property type="match status" value="1"/>
</dbReference>
<dbReference type="GO" id="GO:0031640">
    <property type="term" value="P:killing of cells of another organism"/>
    <property type="evidence" value="ECO:0007669"/>
    <property type="project" value="UniProtKB-KW"/>
</dbReference>
<dbReference type="CDD" id="cd00033">
    <property type="entry name" value="CCP"/>
    <property type="match status" value="1"/>
</dbReference>
<dbReference type="InterPro" id="IPR036383">
    <property type="entry name" value="TSP1_rpt_sf"/>
</dbReference>
<keyword evidence="26" id="KW-1185">Reference proteome</keyword>
<comment type="caution">
    <text evidence="22">Lacks conserved residue(s) required for the propagation of feature annotation.</text>
</comment>
<keyword evidence="18 22" id="KW-1015">Disulfide bond</keyword>
<evidence type="ECO:0000256" key="5">
    <source>
        <dbReference type="ARBA" id="ARBA00022525"/>
    </source>
</evidence>
<dbReference type="AlphaFoldDB" id="A0A8C6U7J1"/>
<dbReference type="CDD" id="cd00112">
    <property type="entry name" value="LDLa"/>
    <property type="match status" value="1"/>
</dbReference>
<dbReference type="SMART" id="SM00192">
    <property type="entry name" value="LDLa"/>
    <property type="match status" value="1"/>
</dbReference>
<evidence type="ECO:0000256" key="6">
    <source>
        <dbReference type="ARBA" id="ARBA00022536"/>
    </source>
</evidence>
<dbReference type="Pfam" id="PF21288">
    <property type="entry name" value="Kazal_C6"/>
    <property type="match status" value="1"/>
</dbReference>
<comment type="subcellular location">
    <subcellularLocation>
        <location evidence="2">Secreted</location>
    </subcellularLocation>
    <subcellularLocation>
        <location evidence="1">Target cell membrane</location>
        <topology evidence="1">Multi-pass membrane protein</topology>
    </subcellularLocation>
</comment>
<dbReference type="SUPFAM" id="SSF82895">
    <property type="entry name" value="TSP-1 type 1 repeat"/>
    <property type="match status" value="3"/>
</dbReference>
<dbReference type="Ensembl" id="ENSNMLT00000032107.1">
    <property type="protein sequence ID" value="ENSNMLP00000028760.1"/>
    <property type="gene ID" value="ENSNMLG00000018265.1"/>
</dbReference>
<dbReference type="SMART" id="SM00457">
    <property type="entry name" value="MACPF"/>
    <property type="match status" value="1"/>
</dbReference>
<keyword evidence="16" id="KW-0473">Membrane attack complex</keyword>
<dbReference type="GO" id="GO:0044218">
    <property type="term" value="C:other organism cell membrane"/>
    <property type="evidence" value="ECO:0007669"/>
    <property type="project" value="UniProtKB-KW"/>
</dbReference>
<dbReference type="InterPro" id="IPR023415">
    <property type="entry name" value="LDLR_class-A_CS"/>
</dbReference>
<evidence type="ECO:0000256" key="17">
    <source>
        <dbReference type="ARBA" id="ARBA00023136"/>
    </source>
</evidence>
<evidence type="ECO:0000256" key="4">
    <source>
        <dbReference type="ARBA" id="ARBA00022452"/>
    </source>
</evidence>
<dbReference type="InterPro" id="IPR035976">
    <property type="entry name" value="Sushi/SCR/CCP_sf"/>
</dbReference>
<evidence type="ECO:0000256" key="23">
    <source>
        <dbReference type="SAM" id="SignalP"/>
    </source>
</evidence>
<dbReference type="Gene3D" id="2.10.70.10">
    <property type="entry name" value="Complement Module, domain 1"/>
    <property type="match status" value="2"/>
</dbReference>
<evidence type="ECO:0000256" key="2">
    <source>
        <dbReference type="ARBA" id="ARBA00004613"/>
    </source>
</evidence>
<dbReference type="InterPro" id="IPR048828">
    <property type="entry name" value="C6_KAZAL"/>
</dbReference>
<feature type="disulfide bond" evidence="22">
    <location>
        <begin position="609"/>
        <end position="652"/>
    </location>
</feature>
<keyword evidence="14" id="KW-0391">Immunity</keyword>
<accession>A0A8C6U7J1</accession>
<dbReference type="Gene3D" id="3.30.60.30">
    <property type="match status" value="2"/>
</dbReference>
<dbReference type="SMART" id="SM00057">
    <property type="entry name" value="FIMAC"/>
    <property type="match status" value="2"/>
</dbReference>
<keyword evidence="15" id="KW-0180">Complement pathway</keyword>
<evidence type="ECO:0000256" key="7">
    <source>
        <dbReference type="ARBA" id="ARBA00022537"/>
    </source>
</evidence>
<evidence type="ECO:0000256" key="3">
    <source>
        <dbReference type="ARBA" id="ARBA00009214"/>
    </source>
</evidence>
<keyword evidence="20" id="KW-1053">Target membrane</keyword>
<dbReference type="SUPFAM" id="SSF57424">
    <property type="entry name" value="LDL receptor-like module"/>
    <property type="match status" value="1"/>
</dbReference>
<dbReference type="InterPro" id="IPR000436">
    <property type="entry name" value="Sushi_SCR_CCP_dom"/>
</dbReference>
<keyword evidence="6" id="KW-0245">EGF-like domain</keyword>
<evidence type="ECO:0000259" key="24">
    <source>
        <dbReference type="PROSITE" id="PS50923"/>
    </source>
</evidence>
<evidence type="ECO:0000256" key="20">
    <source>
        <dbReference type="ARBA" id="ARBA00023298"/>
    </source>
</evidence>
<dbReference type="InterPro" id="IPR000884">
    <property type="entry name" value="TSP1_rpt"/>
</dbReference>
<feature type="chain" id="PRO_5034129876" description="Sushi domain-containing protein" evidence="23">
    <location>
        <begin position="23"/>
        <end position="833"/>
    </location>
</feature>
<evidence type="ECO:0000256" key="10">
    <source>
        <dbReference type="ARBA" id="ARBA00022692"/>
    </source>
</evidence>
<dbReference type="Proteomes" id="UP000694523">
    <property type="component" value="Unplaced"/>
</dbReference>
<dbReference type="PANTHER" id="PTHR45742">
    <property type="entry name" value="COMPLEMENT COMPONENT C6"/>
    <property type="match status" value="1"/>
</dbReference>
<protein>
    <recommendedName>
        <fullName evidence="24">Sushi domain-containing protein</fullName>
    </recommendedName>
</protein>
<evidence type="ECO:0000313" key="26">
    <source>
        <dbReference type="Proteomes" id="UP000694523"/>
    </source>
</evidence>
<evidence type="ECO:0000256" key="22">
    <source>
        <dbReference type="PROSITE-ProRule" id="PRU00302"/>
    </source>
</evidence>
<dbReference type="SMART" id="SM00209">
    <property type="entry name" value="TSP1"/>
    <property type="match status" value="3"/>
</dbReference>